<organism evidence="2 3">
    <name type="scientific">Chryseobacterium suipulveris</name>
    <dbReference type="NCBI Taxonomy" id="2929800"/>
    <lineage>
        <taxon>Bacteria</taxon>
        <taxon>Pseudomonadati</taxon>
        <taxon>Bacteroidota</taxon>
        <taxon>Flavobacteriia</taxon>
        <taxon>Flavobacteriales</taxon>
        <taxon>Weeksellaceae</taxon>
        <taxon>Chryseobacterium group</taxon>
        <taxon>Chryseobacterium</taxon>
    </lineage>
</organism>
<name>A0ABY4BN07_9FLAO</name>
<evidence type="ECO:0000256" key="1">
    <source>
        <dbReference type="SAM" id="SignalP"/>
    </source>
</evidence>
<dbReference type="EMBL" id="CP094532">
    <property type="protein sequence ID" value="UOE40269.1"/>
    <property type="molecule type" value="Genomic_DNA"/>
</dbReference>
<dbReference type="Proteomes" id="UP000831460">
    <property type="component" value="Chromosome"/>
</dbReference>
<keyword evidence="3" id="KW-1185">Reference proteome</keyword>
<feature type="signal peptide" evidence="1">
    <location>
        <begin position="1"/>
        <end position="21"/>
    </location>
</feature>
<sequence length="149" mass="17039">MKKIIALFVFAVLLVSCNSHKKYSDFDYSFSRSGGYAPTYENFLIKGNNAHYSFEGQGKNIKKDFKVTNEEIGRIEKALTDNKFRTIREDLKKVYDNVTTSINVKVGNNSGSKNDGSFIMENDRQRWENIVNTFRQLIDSKIGSTAETK</sequence>
<keyword evidence="1" id="KW-0732">Signal</keyword>
<evidence type="ECO:0000313" key="3">
    <source>
        <dbReference type="Proteomes" id="UP000831460"/>
    </source>
</evidence>
<proteinExistence type="predicted"/>
<dbReference type="PROSITE" id="PS51257">
    <property type="entry name" value="PROKAR_LIPOPROTEIN"/>
    <property type="match status" value="1"/>
</dbReference>
<reference evidence="2 3" key="1">
    <citation type="submission" date="2022-03" db="EMBL/GenBank/DDBJ databases">
        <title>Chryseobacterium sp. isolated from particulate matters in swine house.</title>
        <authorList>
            <person name="Won M."/>
            <person name="Kim S.-J."/>
            <person name="Kwon S.-W."/>
        </authorList>
    </citation>
    <scope>NUCLEOTIDE SEQUENCE [LARGE SCALE GENOMIC DNA]</scope>
    <source>
        <strain evidence="2 3">SC2-2</strain>
    </source>
</reference>
<protein>
    <recommendedName>
        <fullName evidence="4">Lipoprotein</fullName>
    </recommendedName>
</protein>
<evidence type="ECO:0008006" key="4">
    <source>
        <dbReference type="Google" id="ProtNLM"/>
    </source>
</evidence>
<feature type="chain" id="PRO_5045935770" description="Lipoprotein" evidence="1">
    <location>
        <begin position="22"/>
        <end position="149"/>
    </location>
</feature>
<accession>A0ABY4BN07</accession>
<gene>
    <name evidence="2" type="ORF">MTP09_10135</name>
</gene>
<dbReference type="RefSeq" id="WP_243548292.1">
    <property type="nucleotide sequence ID" value="NZ_CP094532.1"/>
</dbReference>
<evidence type="ECO:0000313" key="2">
    <source>
        <dbReference type="EMBL" id="UOE40269.1"/>
    </source>
</evidence>